<dbReference type="Proteomes" id="UP000499080">
    <property type="component" value="Unassembled WGS sequence"/>
</dbReference>
<evidence type="ECO:0000313" key="1">
    <source>
        <dbReference type="EMBL" id="GBM91308.1"/>
    </source>
</evidence>
<dbReference type="PROSITE" id="PS00141">
    <property type="entry name" value="ASP_PROTEASE"/>
    <property type="match status" value="1"/>
</dbReference>
<sequence>MMVLNGLSLELGQKDANSHAFLNRGKLVHPSVPALTVKKVLVKRLFVYDKNTGREFLVDTGSAVSVLPILGRLKRKFQWPCILASVSKPILGAGFLEHYNLSVDMKLKKLLDGTSAIGLEKPISANEPIYVATVQGDSPYVKLLLKFSENQLFM</sequence>
<dbReference type="OrthoDB" id="6513537at2759"/>
<accession>A0A4Y2JPA4</accession>
<gene>
    <name evidence="1" type="ORF">AVEN_178091_1</name>
</gene>
<organism evidence="1 2">
    <name type="scientific">Araneus ventricosus</name>
    <name type="common">Orbweaver spider</name>
    <name type="synonym">Epeira ventricosa</name>
    <dbReference type="NCBI Taxonomy" id="182803"/>
    <lineage>
        <taxon>Eukaryota</taxon>
        <taxon>Metazoa</taxon>
        <taxon>Ecdysozoa</taxon>
        <taxon>Arthropoda</taxon>
        <taxon>Chelicerata</taxon>
        <taxon>Arachnida</taxon>
        <taxon>Araneae</taxon>
        <taxon>Araneomorphae</taxon>
        <taxon>Entelegynae</taxon>
        <taxon>Araneoidea</taxon>
        <taxon>Araneidae</taxon>
        <taxon>Araneus</taxon>
    </lineage>
</organism>
<keyword evidence="2" id="KW-1185">Reference proteome</keyword>
<dbReference type="GO" id="GO:0006508">
    <property type="term" value="P:proteolysis"/>
    <property type="evidence" value="ECO:0007669"/>
    <property type="project" value="InterPro"/>
</dbReference>
<reference evidence="1 2" key="1">
    <citation type="journal article" date="2019" name="Sci. Rep.">
        <title>Orb-weaving spider Araneus ventricosus genome elucidates the spidroin gene catalogue.</title>
        <authorList>
            <person name="Kono N."/>
            <person name="Nakamura H."/>
            <person name="Ohtoshi R."/>
            <person name="Moran D.A.P."/>
            <person name="Shinohara A."/>
            <person name="Yoshida Y."/>
            <person name="Fujiwara M."/>
            <person name="Mori M."/>
            <person name="Tomita M."/>
            <person name="Arakawa K."/>
        </authorList>
    </citation>
    <scope>NUCLEOTIDE SEQUENCE [LARGE SCALE GENOMIC DNA]</scope>
</reference>
<protein>
    <recommendedName>
        <fullName evidence="3">Peptidase A2 domain-containing protein</fullName>
    </recommendedName>
</protein>
<evidence type="ECO:0000313" key="2">
    <source>
        <dbReference type="Proteomes" id="UP000499080"/>
    </source>
</evidence>
<name>A0A4Y2JPA4_ARAVE</name>
<comment type="caution">
    <text evidence="1">The sequence shown here is derived from an EMBL/GenBank/DDBJ whole genome shotgun (WGS) entry which is preliminary data.</text>
</comment>
<dbReference type="AlphaFoldDB" id="A0A4Y2JPA4"/>
<evidence type="ECO:0008006" key="3">
    <source>
        <dbReference type="Google" id="ProtNLM"/>
    </source>
</evidence>
<dbReference type="InterPro" id="IPR001969">
    <property type="entry name" value="Aspartic_peptidase_AS"/>
</dbReference>
<proteinExistence type="predicted"/>
<dbReference type="GO" id="GO:0004190">
    <property type="term" value="F:aspartic-type endopeptidase activity"/>
    <property type="evidence" value="ECO:0007669"/>
    <property type="project" value="InterPro"/>
</dbReference>
<dbReference type="EMBL" id="BGPR01003695">
    <property type="protein sequence ID" value="GBM91308.1"/>
    <property type="molecule type" value="Genomic_DNA"/>
</dbReference>